<evidence type="ECO:0000256" key="1">
    <source>
        <dbReference type="ARBA" id="ARBA00001917"/>
    </source>
</evidence>
<comment type="cofactor">
    <cofactor evidence="2">
        <name>[3Fe-4S] cluster</name>
        <dbReference type="ChEBI" id="CHEBI:21137"/>
    </cofactor>
</comment>
<dbReference type="Pfam" id="PF00310">
    <property type="entry name" value="GATase_2"/>
    <property type="match status" value="1"/>
</dbReference>
<dbReference type="GO" id="GO:0006537">
    <property type="term" value="P:glutamate biosynthetic process"/>
    <property type="evidence" value="ECO:0007669"/>
    <property type="project" value="UniProtKB-KW"/>
</dbReference>
<dbReference type="FunFam" id="3.20.20.70:FF:000053">
    <property type="entry name" value="Glutamate synthase large subunit"/>
    <property type="match status" value="1"/>
</dbReference>
<evidence type="ECO:0000259" key="18">
    <source>
        <dbReference type="PROSITE" id="PS51278"/>
    </source>
</evidence>
<evidence type="ECO:0000256" key="11">
    <source>
        <dbReference type="ARBA" id="ARBA00023002"/>
    </source>
</evidence>
<dbReference type="OrthoDB" id="9758182at2"/>
<dbReference type="CDD" id="cd00982">
    <property type="entry name" value="gltB_C"/>
    <property type="match status" value="1"/>
</dbReference>
<evidence type="ECO:0000313" key="20">
    <source>
        <dbReference type="Proteomes" id="UP000215459"/>
    </source>
</evidence>
<comment type="caution">
    <text evidence="19">The sequence shown here is derived from an EMBL/GenBank/DDBJ whole genome shotgun (WGS) entry which is preliminary data.</text>
</comment>
<comment type="cofactor">
    <cofactor evidence="1">
        <name>FMN</name>
        <dbReference type="ChEBI" id="CHEBI:58210"/>
    </cofactor>
</comment>
<dbReference type="Pfam" id="PF01493">
    <property type="entry name" value="GXGXG"/>
    <property type="match status" value="1"/>
</dbReference>
<dbReference type="InterPro" id="IPR006982">
    <property type="entry name" value="Glu_synth_centr_N"/>
</dbReference>
<keyword evidence="15" id="KW-0003">3Fe-4S</keyword>
<evidence type="ECO:0000256" key="12">
    <source>
        <dbReference type="ARBA" id="ARBA00023004"/>
    </source>
</evidence>
<dbReference type="NCBIfam" id="NF008730">
    <property type="entry name" value="PRK11750.1"/>
    <property type="match status" value="1"/>
</dbReference>
<dbReference type="PROSITE" id="PS51278">
    <property type="entry name" value="GATASE_TYPE_2"/>
    <property type="match status" value="1"/>
</dbReference>
<comment type="pathway">
    <text evidence="16">Amino-acid biosynthesis.</text>
</comment>
<dbReference type="Pfam" id="PF01645">
    <property type="entry name" value="Glu_synthase"/>
    <property type="match status" value="1"/>
</dbReference>
<keyword evidence="7" id="KW-0288">FMN</keyword>
<name>A0A235B2L1_9BACL</name>
<evidence type="ECO:0000256" key="8">
    <source>
        <dbReference type="ARBA" id="ARBA00022723"/>
    </source>
</evidence>
<keyword evidence="12" id="KW-0408">Iron</keyword>
<dbReference type="Gene3D" id="3.60.20.10">
    <property type="entry name" value="Glutamine Phosphoribosylpyrophosphate, subunit 1, domain 1"/>
    <property type="match status" value="1"/>
</dbReference>
<dbReference type="CDD" id="cd00713">
    <property type="entry name" value="GltS"/>
    <property type="match status" value="1"/>
</dbReference>
<dbReference type="SUPFAM" id="SSF56235">
    <property type="entry name" value="N-terminal nucleophile aminohydrolases (Ntn hydrolases)"/>
    <property type="match status" value="1"/>
</dbReference>
<keyword evidence="13" id="KW-0411">Iron-sulfur</keyword>
<feature type="region of interest" description="Disordered" evidence="17">
    <location>
        <begin position="898"/>
        <end position="917"/>
    </location>
</feature>
<dbReference type="PANTHER" id="PTHR11938:SF133">
    <property type="entry name" value="GLUTAMATE SYNTHASE (NADH)"/>
    <property type="match status" value="1"/>
</dbReference>
<sequence length="1532" mass="169984">MAGTGYPQKQGLYDPGYEHDACGIGLIANLKGKASHEIVKQGLKVLCQLEHRGGQRDQKTGDGAGIMLQIPHSFFQKTCRDRIELPAPGKYGVGMLFLPMDPVERAEYEEQLERIVREEGQRFLGWRTVPTDSSTLGQMAEEIRPSIRQVFIGAGDQQDDPVALERKLYVIRKRMEQTAGAKVYIASLSSRTIVYKGMLTPDQMNDFYLDLNDPDFTSALSLVHNRFSTNTFPSWERAHPNRYLLHNGEINTLRGNVNWMLARERMFETDAFGDDLEKVLPVIDLEGSDSAILDNCLEFFALCGRSLPEAAMMMVPEPWDQNDQMTDPKKAFYEYHSCLMEPWDGPTAIAFSDGRQIGAILDRNGLRPARYYVTTDDTLLFSSEVGVVDVPEEKIAYKGRLEPGRMLLADLDEERIVSDEEIKERIAREHPYRQWLDDHMIAMEKLPEGPTSSEWDEETLLRLQKAFGYTYEELTKNLVPMVTEGKDPIGSMGNDTPLAVLSDRPQLLYNYFKQSFAQVTNPPIDAIREACVTSTQTTLGAEGNLLNPGPENCRKIRLTSPVIADEECAKLRHNPYPEFKSETLSLLFPSEGEGRLEKALEDLFASADRAIGEGVTLLILSDRGIDSRRAAIPALLAVSGLHHHLVRRGTRTRVSLIVESGEPRDVHQLAMLLGYGADAIHPYLAIATLRKEVREKALPGVTAEEAVEKYIRTATEGIVKVMSKMGISTVQSYRGAQIFEAIGIDSAVIDRYFTRTTSQIGGIGLDVIAKETLMRHEAAYHPGEYFESTLEPGSEFQWRRNGEYHAFHPITIHTLQQACRRGDYDTFKKYSNMADEEQVAFLRSLLDFQTDRPSVPLSEVESVDSIVRRFKTGAMSYGALSQEAHEALAIAMNRLGGKSNSGEGGEDPSRFTPDANGDLRRSAIKQVASGRFGVSSHYLNHADEIQIKMAQGAKPGEGGQLPGNKVYPWIAEVRGSTPGVGLISPPPHHDIYSIEDLAQLIHDLKNANPDAKISVKLVSKPGVGTIAAGVAKGLADVIVISGYEGGTGASPRTSIKHAGMPWELGVAETHQTLLLNRLRDRVILETDGKMMTGRDVVVAALLGAEEFGFSTAPLVVLGCVMMRACHLDTCPVGVATQNPELRNKFRGNPDHVVHYMRFVAREVREIMAQLGFRRLEEMIGRSDVLTVSERAQTHWKAKELDLSSLLYQPDVPLEVGRYHRRAQDHRLNETLDRRRLLPLCQPALEQKRPVEATLPIRNTDRVAGTILGSEITKRYGAEGLPEDTIRLRFKGSAGQSFGAFVPKGVTLSLEGDANDYVGKGLSGGKIAVYPPEQSIFAPEKNIAIGNVAFYGATAGEAYIHGIAGERFCVRNSGVDAVVEGVGDHGCEYMTGGRVVILGPVGPNFAAGMSGGTAYVLAEDLKAFAGSCNREQVRLERLDEDREIEEVKRLIQNHVRYTGSRHARKVLEHWEKTVAQFVKVIPKDYQRMLLLIEQLVQSGMDREEAVAAAFERKKEQRSPVKKTSQHQRTPVLT</sequence>
<dbReference type="RefSeq" id="WP_094265704.1">
    <property type="nucleotide sequence ID" value="NZ_NOWF01000012.1"/>
</dbReference>
<protein>
    <submittedName>
        <fullName evidence="19">Glutamate synthase large subunit</fullName>
    </submittedName>
</protein>
<evidence type="ECO:0000256" key="7">
    <source>
        <dbReference type="ARBA" id="ARBA00022643"/>
    </source>
</evidence>
<dbReference type="EMBL" id="NOWF01000012">
    <property type="protein sequence ID" value="OYD06482.1"/>
    <property type="molecule type" value="Genomic_DNA"/>
</dbReference>
<keyword evidence="5" id="KW-0028">Amino-acid biosynthesis</keyword>
<evidence type="ECO:0000256" key="10">
    <source>
        <dbReference type="ARBA" id="ARBA00022962"/>
    </source>
</evidence>
<dbReference type="GO" id="GO:0046872">
    <property type="term" value="F:metal ion binding"/>
    <property type="evidence" value="ECO:0007669"/>
    <property type="project" value="UniProtKB-KW"/>
</dbReference>
<keyword evidence="14" id="KW-0314">Glutamate biosynthesis</keyword>
<keyword evidence="11" id="KW-0560">Oxidoreductase</keyword>
<dbReference type="SUPFAM" id="SSF51395">
    <property type="entry name" value="FMN-linked oxidoreductases"/>
    <property type="match status" value="1"/>
</dbReference>
<reference evidence="19 20" key="1">
    <citation type="submission" date="2017-07" db="EMBL/GenBank/DDBJ databases">
        <title>The genome sequence of Paludifilum halophilum highlights mechanisms for microbial adaptation to high salt environemnts.</title>
        <authorList>
            <person name="Belbahri L."/>
        </authorList>
    </citation>
    <scope>NUCLEOTIDE SEQUENCE [LARGE SCALE GENOMIC DNA]</scope>
    <source>
        <strain evidence="19 20">DSM 102817</strain>
    </source>
</reference>
<dbReference type="InterPro" id="IPR050711">
    <property type="entry name" value="ET-N_metabolism_enzyme"/>
</dbReference>
<evidence type="ECO:0000256" key="6">
    <source>
        <dbReference type="ARBA" id="ARBA00022630"/>
    </source>
</evidence>
<keyword evidence="6" id="KW-0285">Flavoprotein</keyword>
<dbReference type="InterPro" id="IPR002489">
    <property type="entry name" value="Glu_synth_asu_C"/>
</dbReference>
<dbReference type="InterPro" id="IPR013785">
    <property type="entry name" value="Aldolase_TIM"/>
</dbReference>
<evidence type="ECO:0000256" key="2">
    <source>
        <dbReference type="ARBA" id="ARBA00001927"/>
    </source>
</evidence>
<evidence type="ECO:0000256" key="17">
    <source>
        <dbReference type="SAM" id="MobiDB-lite"/>
    </source>
</evidence>
<keyword evidence="20" id="KW-1185">Reference proteome</keyword>
<evidence type="ECO:0000256" key="15">
    <source>
        <dbReference type="ARBA" id="ARBA00023291"/>
    </source>
</evidence>
<evidence type="ECO:0000256" key="16">
    <source>
        <dbReference type="ARBA" id="ARBA00029440"/>
    </source>
</evidence>
<comment type="similarity">
    <text evidence="4">Belongs to the glutamate synthase family.</text>
</comment>
<dbReference type="InterPro" id="IPR036485">
    <property type="entry name" value="Glu_synth_asu_C_sf"/>
</dbReference>
<evidence type="ECO:0000256" key="14">
    <source>
        <dbReference type="ARBA" id="ARBA00023164"/>
    </source>
</evidence>
<feature type="region of interest" description="Disordered" evidence="17">
    <location>
        <begin position="1509"/>
        <end position="1532"/>
    </location>
</feature>
<evidence type="ECO:0000256" key="9">
    <source>
        <dbReference type="ARBA" id="ARBA00022827"/>
    </source>
</evidence>
<dbReference type="InterPro" id="IPR017932">
    <property type="entry name" value="GATase_2_dom"/>
</dbReference>
<dbReference type="Gene3D" id="2.160.20.60">
    <property type="entry name" value="Glutamate synthase, alpha subunit, C-terminal domain"/>
    <property type="match status" value="1"/>
</dbReference>
<proteinExistence type="inferred from homology"/>
<dbReference type="Gene3D" id="3.20.20.70">
    <property type="entry name" value="Aldolase class I"/>
    <property type="match status" value="2"/>
</dbReference>
<keyword evidence="10" id="KW-0315">Glutamine amidotransferase</keyword>
<accession>A0A235B2L1</accession>
<gene>
    <name evidence="19" type="ORF">CHM34_16465</name>
</gene>
<comment type="cofactor">
    <cofactor evidence="3">
        <name>FAD</name>
        <dbReference type="ChEBI" id="CHEBI:57692"/>
    </cofactor>
</comment>
<keyword evidence="9" id="KW-0274">FAD</keyword>
<evidence type="ECO:0000313" key="19">
    <source>
        <dbReference type="EMBL" id="OYD06482.1"/>
    </source>
</evidence>
<dbReference type="FunFam" id="3.60.20.10:FF:000001">
    <property type="entry name" value="Glutamate synthase, large subunit"/>
    <property type="match status" value="1"/>
</dbReference>
<evidence type="ECO:0000256" key="4">
    <source>
        <dbReference type="ARBA" id="ARBA00009716"/>
    </source>
</evidence>
<dbReference type="GO" id="GO:0015930">
    <property type="term" value="F:glutamate synthase activity"/>
    <property type="evidence" value="ECO:0007669"/>
    <property type="project" value="InterPro"/>
</dbReference>
<dbReference type="Pfam" id="PF04898">
    <property type="entry name" value="Glu_syn_central"/>
    <property type="match status" value="1"/>
</dbReference>
<dbReference type="CDD" id="cd02808">
    <property type="entry name" value="GltS_FMN"/>
    <property type="match status" value="1"/>
</dbReference>
<dbReference type="GO" id="GO:0051538">
    <property type="term" value="F:3 iron, 4 sulfur cluster binding"/>
    <property type="evidence" value="ECO:0007669"/>
    <property type="project" value="UniProtKB-KW"/>
</dbReference>
<dbReference type="InterPro" id="IPR002932">
    <property type="entry name" value="Glu_synthdom"/>
</dbReference>
<feature type="domain" description="Glutamine amidotransferase type-2" evidence="18">
    <location>
        <begin position="22"/>
        <end position="412"/>
    </location>
</feature>
<keyword evidence="8" id="KW-0479">Metal-binding</keyword>
<dbReference type="FunFam" id="3.20.20.70:FF:000031">
    <property type="entry name" value="Glutamate synthase 1 [NADH]"/>
    <property type="match status" value="1"/>
</dbReference>
<dbReference type="SUPFAM" id="SSF69336">
    <property type="entry name" value="Alpha subunit of glutamate synthase, C-terminal domain"/>
    <property type="match status" value="1"/>
</dbReference>
<evidence type="ECO:0000256" key="3">
    <source>
        <dbReference type="ARBA" id="ARBA00001974"/>
    </source>
</evidence>
<dbReference type="PANTHER" id="PTHR11938">
    <property type="entry name" value="FAD NADPH DEHYDROGENASE/OXIDOREDUCTASE"/>
    <property type="match status" value="1"/>
</dbReference>
<evidence type="ECO:0000256" key="5">
    <source>
        <dbReference type="ARBA" id="ARBA00022605"/>
    </source>
</evidence>
<dbReference type="InterPro" id="IPR029055">
    <property type="entry name" value="Ntn_hydrolases_N"/>
</dbReference>
<dbReference type="FunFam" id="2.160.20.60:FF:000001">
    <property type="entry name" value="Glutamate synthase, large subunit"/>
    <property type="match status" value="1"/>
</dbReference>
<evidence type="ECO:0000256" key="13">
    <source>
        <dbReference type="ARBA" id="ARBA00023014"/>
    </source>
</evidence>
<organism evidence="19 20">
    <name type="scientific">Paludifilum halophilum</name>
    <dbReference type="NCBI Taxonomy" id="1642702"/>
    <lineage>
        <taxon>Bacteria</taxon>
        <taxon>Bacillati</taxon>
        <taxon>Bacillota</taxon>
        <taxon>Bacilli</taxon>
        <taxon>Bacillales</taxon>
        <taxon>Thermoactinomycetaceae</taxon>
        <taxon>Paludifilum</taxon>
    </lineage>
</organism>
<dbReference type="Proteomes" id="UP000215459">
    <property type="component" value="Unassembled WGS sequence"/>
</dbReference>
<dbReference type="GO" id="GO:0019676">
    <property type="term" value="P:ammonia assimilation cycle"/>
    <property type="evidence" value="ECO:0007669"/>
    <property type="project" value="TreeGrafter"/>
</dbReference>